<evidence type="ECO:0000313" key="6">
    <source>
        <dbReference type="Proteomes" id="UP000827092"/>
    </source>
</evidence>
<evidence type="ECO:0000256" key="3">
    <source>
        <dbReference type="SAM" id="Coils"/>
    </source>
</evidence>
<name>A0AAV6VFU9_9ARAC</name>
<dbReference type="FunFam" id="1.10.418.10:FF:000001">
    <property type="entry name" value="Actinin alpha 1"/>
    <property type="match status" value="1"/>
</dbReference>
<dbReference type="InterPro" id="IPR036872">
    <property type="entry name" value="CH_dom_sf"/>
</dbReference>
<feature type="domain" description="Calponin-homology (CH)" evidence="4">
    <location>
        <begin position="155"/>
        <end position="260"/>
    </location>
</feature>
<dbReference type="InterPro" id="IPR002017">
    <property type="entry name" value="Spectrin_repeat"/>
</dbReference>
<evidence type="ECO:0000256" key="1">
    <source>
        <dbReference type="ARBA" id="ARBA00022737"/>
    </source>
</evidence>
<feature type="coiled-coil region" evidence="3">
    <location>
        <begin position="2741"/>
        <end position="2778"/>
    </location>
</feature>
<evidence type="ECO:0000313" key="5">
    <source>
        <dbReference type="EMBL" id="KAG8194893.1"/>
    </source>
</evidence>
<protein>
    <recommendedName>
        <fullName evidence="4">Calponin-homology (CH) domain-containing protein</fullName>
    </recommendedName>
</protein>
<dbReference type="SUPFAM" id="SSF46966">
    <property type="entry name" value="Spectrin repeat"/>
    <property type="match status" value="23"/>
</dbReference>
<dbReference type="SMART" id="SM00033">
    <property type="entry name" value="CH"/>
    <property type="match status" value="2"/>
</dbReference>
<dbReference type="FunFam" id="1.10.418.10:FF:000089">
    <property type="entry name" value="Spectrin beta chain"/>
    <property type="match status" value="1"/>
</dbReference>
<keyword evidence="1" id="KW-0677">Repeat</keyword>
<dbReference type="Gene3D" id="1.20.58.60">
    <property type="match status" value="18"/>
</dbReference>
<dbReference type="PROSITE" id="PS50021">
    <property type="entry name" value="CH"/>
    <property type="match status" value="2"/>
</dbReference>
<dbReference type="Proteomes" id="UP000827092">
    <property type="component" value="Unassembled WGS sequence"/>
</dbReference>
<dbReference type="SMART" id="SM00150">
    <property type="entry name" value="SPEC"/>
    <property type="match status" value="25"/>
</dbReference>
<dbReference type="PROSITE" id="PS00019">
    <property type="entry name" value="ACTININ_1"/>
    <property type="match status" value="1"/>
</dbReference>
<proteinExistence type="predicted"/>
<dbReference type="PANTHER" id="PTHR11915">
    <property type="entry name" value="SPECTRIN/FILAMIN RELATED CYTOSKELETAL PROTEIN"/>
    <property type="match status" value="1"/>
</dbReference>
<keyword evidence="3" id="KW-0175">Coiled coil</keyword>
<dbReference type="Gene3D" id="1.10.418.10">
    <property type="entry name" value="Calponin-like domain"/>
    <property type="match status" value="2"/>
</dbReference>
<keyword evidence="2" id="KW-0009">Actin-binding</keyword>
<comment type="caution">
    <text evidence="5">The sequence shown here is derived from an EMBL/GenBank/DDBJ whole genome shotgun (WGS) entry which is preliminary data.</text>
</comment>
<organism evidence="5 6">
    <name type="scientific">Oedothorax gibbosus</name>
    <dbReference type="NCBI Taxonomy" id="931172"/>
    <lineage>
        <taxon>Eukaryota</taxon>
        <taxon>Metazoa</taxon>
        <taxon>Ecdysozoa</taxon>
        <taxon>Arthropoda</taxon>
        <taxon>Chelicerata</taxon>
        <taxon>Arachnida</taxon>
        <taxon>Araneae</taxon>
        <taxon>Araneomorphae</taxon>
        <taxon>Entelegynae</taxon>
        <taxon>Araneoidea</taxon>
        <taxon>Linyphiidae</taxon>
        <taxon>Erigoninae</taxon>
        <taxon>Oedothorax</taxon>
    </lineage>
</organism>
<evidence type="ECO:0000259" key="4">
    <source>
        <dbReference type="PROSITE" id="PS50021"/>
    </source>
</evidence>
<reference evidence="5 6" key="1">
    <citation type="journal article" date="2022" name="Nat. Ecol. Evol.">
        <title>A masculinizing supergene underlies an exaggerated male reproductive morph in a spider.</title>
        <authorList>
            <person name="Hendrickx F."/>
            <person name="De Corte Z."/>
            <person name="Sonet G."/>
            <person name="Van Belleghem S.M."/>
            <person name="Kostlbacher S."/>
            <person name="Vangestel C."/>
        </authorList>
    </citation>
    <scope>NUCLEOTIDE SEQUENCE [LARGE SCALE GENOMIC DNA]</scope>
    <source>
        <strain evidence="5">W744_W776</strain>
    </source>
</reference>
<dbReference type="Pfam" id="PF00307">
    <property type="entry name" value="CH"/>
    <property type="match status" value="2"/>
</dbReference>
<feature type="domain" description="Calponin-homology (CH)" evidence="4">
    <location>
        <begin position="19"/>
        <end position="123"/>
    </location>
</feature>
<dbReference type="InterPro" id="IPR001715">
    <property type="entry name" value="CH_dom"/>
</dbReference>
<gene>
    <name evidence="5" type="ORF">JTE90_029184</name>
</gene>
<feature type="coiled-coil region" evidence="3">
    <location>
        <begin position="2337"/>
        <end position="2403"/>
    </location>
</feature>
<dbReference type="CDD" id="cd00176">
    <property type="entry name" value="SPEC"/>
    <property type="match status" value="14"/>
</dbReference>
<dbReference type="InterPro" id="IPR018159">
    <property type="entry name" value="Spectrin/alpha-actinin"/>
</dbReference>
<evidence type="ECO:0000256" key="2">
    <source>
        <dbReference type="ARBA" id="ARBA00023203"/>
    </source>
</evidence>
<dbReference type="PROSITE" id="PS00020">
    <property type="entry name" value="ACTININ_2"/>
    <property type="match status" value="1"/>
</dbReference>
<dbReference type="SUPFAM" id="SSF47576">
    <property type="entry name" value="Calponin-homology domain, CH-domain"/>
    <property type="match status" value="1"/>
</dbReference>
<feature type="coiled-coil region" evidence="3">
    <location>
        <begin position="1610"/>
        <end position="1662"/>
    </location>
</feature>
<dbReference type="Pfam" id="PF00435">
    <property type="entry name" value="Spectrin"/>
    <property type="match status" value="22"/>
</dbReference>
<keyword evidence="6" id="KW-1185">Reference proteome</keyword>
<dbReference type="GO" id="GO:0003779">
    <property type="term" value="F:actin binding"/>
    <property type="evidence" value="ECO:0007669"/>
    <property type="project" value="UniProtKB-KW"/>
</dbReference>
<feature type="coiled-coil region" evidence="3">
    <location>
        <begin position="497"/>
        <end position="534"/>
    </location>
</feature>
<sequence>MSVDQPEAVVENLRQERLNVQKKTFTKWANVHLQKHGLQIDDIFVDLGDGLRLMKLLESLTGEKLGKPAKGSARINKIENVSRCLAFLHSKKMRLENISSEDIVDGKPHLILGLLWMIILRCEIWQHQENSNNQKEAGYFIPEPPQNQQHFPVQKIAKESLLLWCQTKTDGYPGVRVRDFHRSWRDGLAFNALIHSHLPKLVDFNSLKSHEHVKNLNNAFNVASKYIGVPKLLDPEDVDTDNPDEKSIIIYVSTFSKGLDRFKKGITVGKRITNVLVNMMEIEKMKSDYSKKATDILDWIYSKLEEFKYFEPIKSLEDIQQEIHNFKDYRLKEKPLKNEQKNEIEALLFAIQMKRLGRAGWVPTDETSPAEIEKAWRQLERAEHDHETEVRSQLKEQERLENLAFKFESKKSVRENFLKEMQKVLTDPNYGSNIKQADATFKKHEAIRTGIISREIMMHDLFKIADTLINANYRRKDEIVQWKNEMEENWNYVLRLLEAYDEKFAHLRQVMNILEEADVLLEEINEMQADLDSESEPLDVEESLKRFALKEVQVTSWGEAVRRLEAKIESHVKAKDAAVLQNQMNKLRQAHQSVVETCSIRRDALEDHLAHYQYQQQVQEMMAWIQEMKLYCTTDVKCKDLASATLMHKNHKALSSEVQARKDMCKEMQDDRLKKAFEELEELWKQKGDNLSFMIKTYQYSADADECDSWISEKLHLLSSLDCGSDDFTCEALLRRHLHIQREISTDLGEIERLRREADSICATISKKQNAAPQILKTPVKSSQPHVTEVQVEALTKTQIYDRQTGIENSFTELQRKCEERRLRLSHNNMYFRFKDGCKTLESWMREKERMLDSNDFGKDADEVEKNFEIHITELASRGTTVDELKQLAEALGVEKAEQAKTAEMQFNDVFRRWQHLHDITSLKEKNLKGFTSVLLAHRVCDETSIWLSEKCAMEYLDTSEDIKSLDTLRRKQEAIEREVIPAEERMKQALVLAENVANSYPDQSDSIQTRIRAVNDQWEMFQKKILERKQAVKDSAGLQILNTSLNSLMEWANLLSRKLSVREKIGDLAIAENISKEHKELGDEIVSQDEKFYEVEQLGEQLSEKHESVNIRLEQLQEARKTVHELWQDKEIWLQQRLDVQVFNREADQLSSMCTSHDTLLDAAVLGDTLSDVEMQIRHHDAFMESLNGQDNRFESFKQMTNTLIAAEHIDSDYIRNRCNQVLEHRKNTKEKAEIRRFLLMDAYEFQEFRADAQELLTWIAEKSKLAADLAKQDSSSNILYKMKRQKTFEAEIAANECRLKHISSIGESIINKDSNVAADSVEPILEDIQKAWNELCEDMEANQKTLQQVIVLRDFSTSVENVLNKLDNIGRSLSSSTLGKDLRSVQNSLKAVEMIEIEKDTVNLKVSDLIQQGRSLIQDRDSVTDNVTENTVKRLIEEMQQKSNALEVPLEERKMKLQTCLKFYQFKSDVDRELLWISDQLATLSTTTNCRNLFEAQKFQKKIDNFKVALESHSTIIESLQEKVLVLVTEEECPVDVTHPSTLMKQQLNLLIQEFNIQKEKASIALRLQSFLCEANEIDAWITEKLEILSNTDYGKDEDAVVKLLTKHKALELEIDSYKGLVDELAAQADALIESNHQDSKIVKNRMEVINQEMKNIEKLCTVKREKLLESKSRHEFINETEELNVWISEQMTEATSEDFGEDYEHVLVLHQNFEFFRAKVEGGSKRILQYEEFAKRLMNGNCYFIADVEHGLEQISASWSELLECIDARAFKTEAAAEIHRYHRDVTDILFRINSHYGTIPQDLGNNRIHVQDLIKKHDTIENELLGIEAQVHLLLEDSRRLQEAYPGGNEEHIQMQLSLVIEHWNMLQQKVSSRKAQLLTAERIHKFLASVREEESWSKEIILELVSESTSRDVQQMDNDHKLLGVDIETHFGHFESLKEEGQALLEFEILTQQVEDKLKSLSTIQTRVQEIWERRSSLVEQKKNAFLFFHEAKQIQASYAKREVQLCGSENKETVEDIDIALKKHLEFQNSMDIQEEKFTNWKQLGESLLKQRNEDSEKIGKKMQDLSERRKRLLDYNAERTKSLSESLKLAKFKRDTIEAEAWLQEKKTKLRHVLKSYNQLGHEEKIKCLQKQQAVQAELDAHAPFINNIVQQSREIVAGEEVQTRLSFILEDWKEVKENASRLGNDLLQAREMLLIHDLFERTDEWIKEKELMIQANEVGKDYEHCLTLQAKLDDANSDNKVDESLLNQMKELAFKLSRKEEHQGVSIRYERICERWNWLKQEIHLYRKKLRDAAQVHAFIKDIDDLKQRIREKILVLSSREETAELNVVQVMQRKLELIEQDLTALDKTVKVQENEAHFLAETHQLSSSKIMAKMDEVHKERKALEDELKEKKQYLDSAHTCLKFMKDVSDFAIIVHEMVVEMEFGDLPSNSIDAQSLLRAHNELQTQVFFRQKEIRDLQEYGKSIVRLSSAGSDGVEESIKHLQEMYNDLDIVWQNRLNNLLQCKDLQLFLEKAKLVENWLSTKEAFIAIQNKGDSMSSVEALIRKQEVFEETCYANFEKIQEIEWMVRDLKDHEEFDTIQLRCEDICKRRDALREACQRRKEILQDSKAFQQLLLEMYEITNWMSAKIRVASDDSYRDLTNLLSKSQKNAAFEAEILANHSRVVDIKKQAESLIEEGHFASIDIQNHVENLEDLWERLMTATTFKKERLREAYEALQCKHKLDDINSWLEETEAQIEYEEYDTNVASLQLEINKNQELQKVAEEYSENLRLLSIITEEFDQKNHFSKDEIKSQYKSTFQRFCSVENTLARKGNNLQESFLLAGVGNDIDDELSWIEENIITCETDQPYQNVMTVQSLQKKLQALETEMVSREPLITSIIDRGRRSRNEHAEKKIQELERRFNYLKDAISLKRLRLADALVAQTYYFEATQAEMWMKEKLAQVIGSDIERDVYSIQSLQKKLSAIEAATDGFRQSIQTLQESSSDLIDRGILTLKTFKLNRMKLMIFMKSCAKIY</sequence>
<dbReference type="InterPro" id="IPR001589">
    <property type="entry name" value="Actinin_actin-bd_CS"/>
</dbReference>
<accession>A0AAV6VFU9</accession>
<dbReference type="EMBL" id="JAFNEN010000097">
    <property type="protein sequence ID" value="KAG8194893.1"/>
    <property type="molecule type" value="Genomic_DNA"/>
</dbReference>